<evidence type="ECO:0000313" key="1">
    <source>
        <dbReference type="Ensembl" id="ENSNBRP00000031311.1"/>
    </source>
</evidence>
<accession>A0A3Q4I8C2</accession>
<reference evidence="1" key="1">
    <citation type="submission" date="2025-08" db="UniProtKB">
        <authorList>
            <consortium name="Ensembl"/>
        </authorList>
    </citation>
    <scope>IDENTIFICATION</scope>
</reference>
<dbReference type="InterPro" id="IPR036397">
    <property type="entry name" value="RNaseH_sf"/>
</dbReference>
<dbReference type="AlphaFoldDB" id="A0A3Q4I8C2"/>
<keyword evidence="2" id="KW-1185">Reference proteome</keyword>
<dbReference type="Proteomes" id="UP000261580">
    <property type="component" value="Unassembled WGS sequence"/>
</dbReference>
<protein>
    <recommendedName>
        <fullName evidence="3">Histone-lysine N-methyltransferase SETMAR</fullName>
    </recommendedName>
</protein>
<evidence type="ECO:0008006" key="3">
    <source>
        <dbReference type="Google" id="ProtNLM"/>
    </source>
</evidence>
<dbReference type="PANTHER" id="PTHR46060">
    <property type="entry name" value="MARINER MOS1 TRANSPOSASE-LIKE PROTEIN"/>
    <property type="match status" value="1"/>
</dbReference>
<dbReference type="PANTHER" id="PTHR46060:SF1">
    <property type="entry name" value="MARINER MOS1 TRANSPOSASE-LIKE PROTEIN"/>
    <property type="match status" value="1"/>
</dbReference>
<dbReference type="InterPro" id="IPR052709">
    <property type="entry name" value="Transposase-MT_Hybrid"/>
</dbReference>
<dbReference type="OMA" id="FITHPPY"/>
<proteinExistence type="predicted"/>
<name>A0A3Q4I8C2_NEOBR</name>
<organism evidence="1 2">
    <name type="scientific">Neolamprologus brichardi</name>
    <name type="common">Fairy cichlid</name>
    <name type="synonym">Lamprologus brichardi</name>
    <dbReference type="NCBI Taxonomy" id="32507"/>
    <lineage>
        <taxon>Eukaryota</taxon>
        <taxon>Metazoa</taxon>
        <taxon>Chordata</taxon>
        <taxon>Craniata</taxon>
        <taxon>Vertebrata</taxon>
        <taxon>Euteleostomi</taxon>
        <taxon>Actinopterygii</taxon>
        <taxon>Neopterygii</taxon>
        <taxon>Teleostei</taxon>
        <taxon>Neoteleostei</taxon>
        <taxon>Acanthomorphata</taxon>
        <taxon>Ovalentaria</taxon>
        <taxon>Cichlomorphae</taxon>
        <taxon>Cichliformes</taxon>
        <taxon>Cichlidae</taxon>
        <taxon>African cichlids</taxon>
        <taxon>Pseudocrenilabrinae</taxon>
        <taxon>Lamprologini</taxon>
        <taxon>Neolamprologus</taxon>
    </lineage>
</organism>
<dbReference type="Bgee" id="ENSNBRG00000023787">
    <property type="expression patterns" value="Expressed in zone of skin and 3 other cell types or tissues"/>
</dbReference>
<reference evidence="1" key="2">
    <citation type="submission" date="2025-09" db="UniProtKB">
        <authorList>
            <consortium name="Ensembl"/>
        </authorList>
    </citation>
    <scope>IDENTIFICATION</scope>
</reference>
<dbReference type="Gene3D" id="3.30.420.10">
    <property type="entry name" value="Ribonuclease H-like superfamily/Ribonuclease H"/>
    <property type="match status" value="1"/>
</dbReference>
<dbReference type="Ensembl" id="ENSNBRT00000032104.1">
    <property type="protein sequence ID" value="ENSNBRP00000031311.1"/>
    <property type="gene ID" value="ENSNBRG00000023787.1"/>
</dbReference>
<dbReference type="STRING" id="32507.ENSNBRP00000031311"/>
<sequence length="105" mass="12077">MPIYLVSCETLEKLRRAFQNWRRGMLRKGVSILHDTARPHVARHSVALLQNFGWNFITHPPYSLHVTRSDYHLCPKAASGYDMAIVKPPQCLQKCIDRNGDYVGI</sequence>
<dbReference type="GO" id="GO:0003676">
    <property type="term" value="F:nucleic acid binding"/>
    <property type="evidence" value="ECO:0007669"/>
    <property type="project" value="InterPro"/>
</dbReference>
<evidence type="ECO:0000313" key="2">
    <source>
        <dbReference type="Proteomes" id="UP000261580"/>
    </source>
</evidence>
<dbReference type="GeneTree" id="ENSGT01020000231426"/>